<dbReference type="SUPFAM" id="SSF48452">
    <property type="entry name" value="TPR-like"/>
    <property type="match status" value="1"/>
</dbReference>
<dbReference type="InterPro" id="IPR011990">
    <property type="entry name" value="TPR-like_helical_dom_sf"/>
</dbReference>
<dbReference type="GO" id="GO:0004222">
    <property type="term" value="F:metalloendopeptidase activity"/>
    <property type="evidence" value="ECO:0007669"/>
    <property type="project" value="InterPro"/>
</dbReference>
<dbReference type="InterPro" id="IPR001915">
    <property type="entry name" value="Peptidase_M48"/>
</dbReference>
<dbReference type="Proteomes" id="UP000019442">
    <property type="component" value="Chromosome"/>
</dbReference>
<proteinExistence type="predicted"/>
<dbReference type="KEGG" id="hhc:M911_08035"/>
<dbReference type="PANTHER" id="PTHR22726:SF1">
    <property type="entry name" value="METALLOENDOPEPTIDASE OMA1, MITOCHONDRIAL"/>
    <property type="match status" value="1"/>
</dbReference>
<evidence type="ECO:0000259" key="7">
    <source>
        <dbReference type="Pfam" id="PF01435"/>
    </source>
</evidence>
<dbReference type="PANTHER" id="PTHR22726">
    <property type="entry name" value="METALLOENDOPEPTIDASE OMA1"/>
    <property type="match status" value="1"/>
</dbReference>
<keyword evidence="9" id="KW-1185">Reference proteome</keyword>
<keyword evidence="3" id="KW-0479">Metal-binding</keyword>
<dbReference type="EMBL" id="CP007268">
    <property type="protein sequence ID" value="AHK79113.1"/>
    <property type="molecule type" value="Genomic_DNA"/>
</dbReference>
<dbReference type="PROSITE" id="PS51318">
    <property type="entry name" value="TAT"/>
    <property type="match status" value="1"/>
</dbReference>
<accession>W8KJ03</accession>
<reference evidence="8 9" key="1">
    <citation type="journal article" date="2014" name="J Genomics">
        <title>Draft Genome Sequence of the Extremely Halophilic Phototrophic Purple Sulfur Bacterium Halorhodospira halochloris.</title>
        <authorList>
            <person name="Singh K.S."/>
            <person name="Kirksey J."/>
            <person name="Hoff W.D."/>
            <person name="Deole R."/>
        </authorList>
    </citation>
    <scope>NUCLEOTIDE SEQUENCE [LARGE SCALE GENOMIC DNA]</scope>
    <source>
        <strain evidence="8 9">A</strain>
    </source>
</reference>
<evidence type="ECO:0000313" key="9">
    <source>
        <dbReference type="Proteomes" id="UP000019442"/>
    </source>
</evidence>
<dbReference type="InterPro" id="IPR006311">
    <property type="entry name" value="TAT_signal"/>
</dbReference>
<keyword evidence="2" id="KW-0645">Protease</keyword>
<evidence type="ECO:0000256" key="4">
    <source>
        <dbReference type="ARBA" id="ARBA00022801"/>
    </source>
</evidence>
<keyword evidence="4" id="KW-0378">Hydrolase</keyword>
<evidence type="ECO:0000256" key="1">
    <source>
        <dbReference type="ARBA" id="ARBA00001947"/>
    </source>
</evidence>
<dbReference type="Gene3D" id="1.25.40.10">
    <property type="entry name" value="Tetratricopeptide repeat domain"/>
    <property type="match status" value="1"/>
</dbReference>
<protein>
    <submittedName>
        <fullName evidence="8">Peptidase M48 Ste24p</fullName>
    </submittedName>
</protein>
<dbReference type="Pfam" id="PF01435">
    <property type="entry name" value="Peptidase_M48"/>
    <property type="match status" value="1"/>
</dbReference>
<evidence type="ECO:0000313" key="8">
    <source>
        <dbReference type="EMBL" id="AHK79113.1"/>
    </source>
</evidence>
<dbReference type="Gene3D" id="3.30.2010.10">
    <property type="entry name" value="Metalloproteases ('zincins'), catalytic domain"/>
    <property type="match status" value="1"/>
</dbReference>
<dbReference type="GO" id="GO:0016020">
    <property type="term" value="C:membrane"/>
    <property type="evidence" value="ECO:0007669"/>
    <property type="project" value="TreeGrafter"/>
</dbReference>
<keyword evidence="6" id="KW-0482">Metalloprotease</keyword>
<feature type="domain" description="Peptidase M48" evidence="7">
    <location>
        <begin position="82"/>
        <end position="268"/>
    </location>
</feature>
<evidence type="ECO:0000256" key="5">
    <source>
        <dbReference type="ARBA" id="ARBA00022833"/>
    </source>
</evidence>
<dbReference type="GO" id="GO:0051603">
    <property type="term" value="P:proteolysis involved in protein catabolic process"/>
    <property type="evidence" value="ECO:0007669"/>
    <property type="project" value="TreeGrafter"/>
</dbReference>
<sequence length="450" mass="50515">MDAHPGNRILQRRMTRRDFLWLMSAASAGAVVVPQLQGCATDPVTGQQRLMLMSEQEEINIDRQHSPHQFSNDFGLLRDDRVNRYVSEVGTSVAEVSHRPHMPYSHNVVNANYINAYTFPGGTMACTRGIMVEMEDEAQLAALLGHETGHVNARHTARRQTTGLLASLALGGLGIAAAQSEQLSGYSNLIYAVSAVGATALLAHYSRQNEREADDLGLQYMAEAGQNPQGMVDLMDMLRSMSDRQPNALETMFSTHPMSQERFDTAQREARSRHGDAMGRNVRRERYMDNTRDLRRIKPAIKEMQAGEERLAREQPRQAEEHFAKALRQVPDDYPGLVLMSKAKSAQGQHQEARRYLEQARAAYPEEGQAVHLSGINQLALNRPDAALDHFQQYERMLPGNPNTIFLKGVAHEGMQNRQAAAREYQRFVQQVGTQTPQGRFAAQRLEAWQ</sequence>
<dbReference type="HOGENOM" id="CLU_039394_0_0_6"/>
<organism evidence="8 9">
    <name type="scientific">Ectothiorhodospira haloalkaliphila</name>
    <dbReference type="NCBI Taxonomy" id="421628"/>
    <lineage>
        <taxon>Bacteria</taxon>
        <taxon>Pseudomonadati</taxon>
        <taxon>Pseudomonadota</taxon>
        <taxon>Gammaproteobacteria</taxon>
        <taxon>Chromatiales</taxon>
        <taxon>Ectothiorhodospiraceae</taxon>
        <taxon>Ectothiorhodospira</taxon>
    </lineage>
</organism>
<dbReference type="PATRIC" id="fig|1354791.3.peg.2055"/>
<dbReference type="AlphaFoldDB" id="W8KJ03"/>
<dbReference type="OrthoDB" id="9810445at2"/>
<dbReference type="InterPro" id="IPR051156">
    <property type="entry name" value="Mito/Outer_Membr_Metalloprot"/>
</dbReference>
<gene>
    <name evidence="8" type="ORF">M911_08035</name>
</gene>
<evidence type="ECO:0000256" key="2">
    <source>
        <dbReference type="ARBA" id="ARBA00022670"/>
    </source>
</evidence>
<dbReference type="RefSeq" id="WP_025281549.1">
    <property type="nucleotide sequence ID" value="NZ_CP007268.1"/>
</dbReference>
<reference evidence="9" key="2">
    <citation type="submission" date="2014-02" db="EMBL/GenBank/DDBJ databases">
        <title>Draft Genome Sequence of extremely halophilic bacteria Halorhodospira halochloris.</title>
        <authorList>
            <person name="Singh K.S."/>
        </authorList>
    </citation>
    <scope>NUCLEOTIDE SEQUENCE [LARGE SCALE GENOMIC DNA]</scope>
    <source>
        <strain evidence="9">A</strain>
    </source>
</reference>
<name>W8KJ03_9GAMM</name>
<evidence type="ECO:0000256" key="3">
    <source>
        <dbReference type="ARBA" id="ARBA00022723"/>
    </source>
</evidence>
<evidence type="ECO:0000256" key="6">
    <source>
        <dbReference type="ARBA" id="ARBA00023049"/>
    </source>
</evidence>
<dbReference type="GO" id="GO:0046872">
    <property type="term" value="F:metal ion binding"/>
    <property type="evidence" value="ECO:0007669"/>
    <property type="project" value="UniProtKB-KW"/>
</dbReference>
<dbReference type="Pfam" id="PF14559">
    <property type="entry name" value="TPR_19"/>
    <property type="match status" value="1"/>
</dbReference>
<comment type="cofactor">
    <cofactor evidence="1">
        <name>Zn(2+)</name>
        <dbReference type="ChEBI" id="CHEBI:29105"/>
    </cofactor>
</comment>
<keyword evidence="5" id="KW-0862">Zinc</keyword>